<evidence type="ECO:0000256" key="1">
    <source>
        <dbReference type="SAM" id="Phobius"/>
    </source>
</evidence>
<sequence length="459" mass="51209">MPADTAQESCILCSSSCWRVGFIPVSAYSLVGVSISEMTLGSFIMANKLGIAVVAAGGTVAAIGVVIYANVQDNRKSDRLHYDEQLNAIREMNRPERRRSDTNISMTFAMKSGMQWQARSRMCDSHNYIYHRYIRSSKQMNELSALCSEVSKLRAAMNAGVEVCAAEGLSDGNMRALAGTDRLTVNKGKGVMHAPSAQSLSSDGDFMDALDALEAGILMFTDEQLDESFARVDDLLEKSNEQQNAYDELKKMYDSDDSLKVNTELLWRLARACHALANTVDQKNPTKKAILIEGREYATEAYKLDENNFNVLKWVAVLTGSLTDYLGTQAKIEQGHLFKKYLDKAIAMQPTERTLLHMRGRFAFSVANLSWLERKAAAAFFTAVPQATVDDALEDFLAAEELEPGSWLENLYYLVQCFLAKKDKESAVKYMKIAEQVIPKDDADRQMMSEIKTLLVKYS</sequence>
<dbReference type="EMBL" id="JI170101">
    <property type="protein sequence ID" value="ADY44313.1"/>
    <property type="molecule type" value="mRNA"/>
</dbReference>
<dbReference type="GO" id="GO:0005739">
    <property type="term" value="C:mitochondrion"/>
    <property type="evidence" value="ECO:0007669"/>
    <property type="project" value="TreeGrafter"/>
</dbReference>
<reference evidence="2" key="1">
    <citation type="journal article" date="2011" name="Genome Res.">
        <title>Deep small RNA sequencing from the nematode Ascaris reveals conservation, functional diversification, and novel developmental profiles.</title>
        <authorList>
            <person name="Wang J."/>
            <person name="Czech B."/>
            <person name="Crunk A."/>
            <person name="Wallace A."/>
            <person name="Mitreva M."/>
            <person name="Hannon G.J."/>
            <person name="Davis R.E."/>
        </authorList>
    </citation>
    <scope>NUCLEOTIDE SEQUENCE</scope>
</reference>
<dbReference type="AlphaFoldDB" id="F1L2F9"/>
<dbReference type="SUPFAM" id="SSF48452">
    <property type="entry name" value="TPR-like"/>
    <property type="match status" value="1"/>
</dbReference>
<dbReference type="GO" id="GO:0005876">
    <property type="term" value="C:spindle microtubule"/>
    <property type="evidence" value="ECO:0007669"/>
    <property type="project" value="TreeGrafter"/>
</dbReference>
<evidence type="ECO:0000313" key="2">
    <source>
        <dbReference type="EMBL" id="ADY44313.1"/>
    </source>
</evidence>
<accession>F1L2F9</accession>
<protein>
    <submittedName>
        <fullName evidence="2">Regulator of microtubule dynamics protein 1</fullName>
    </submittedName>
</protein>
<organism evidence="2">
    <name type="scientific">Ascaris suum</name>
    <name type="common">Pig roundworm</name>
    <name type="synonym">Ascaris lumbricoides</name>
    <dbReference type="NCBI Taxonomy" id="6253"/>
    <lineage>
        <taxon>Eukaryota</taxon>
        <taxon>Metazoa</taxon>
        <taxon>Ecdysozoa</taxon>
        <taxon>Nematoda</taxon>
        <taxon>Chromadorea</taxon>
        <taxon>Rhabditida</taxon>
        <taxon>Spirurina</taxon>
        <taxon>Ascaridomorpha</taxon>
        <taxon>Ascaridoidea</taxon>
        <taxon>Ascarididae</taxon>
        <taxon>Ascaris</taxon>
    </lineage>
</organism>
<dbReference type="InterPro" id="IPR049039">
    <property type="entry name" value="RMD1-3_a_helical_rpt"/>
</dbReference>
<dbReference type="GO" id="GO:0008017">
    <property type="term" value="F:microtubule binding"/>
    <property type="evidence" value="ECO:0007669"/>
    <property type="project" value="TreeGrafter"/>
</dbReference>
<keyword evidence="1" id="KW-0812">Transmembrane</keyword>
<dbReference type="PANTHER" id="PTHR16056">
    <property type="entry name" value="REGULATOR OF MICROTUBULE DYNAMICS PROTEIN"/>
    <property type="match status" value="1"/>
</dbReference>
<name>F1L2F9_ASCSU</name>
<feature type="transmembrane region" description="Helical" evidence="1">
    <location>
        <begin position="49"/>
        <end position="71"/>
    </location>
</feature>
<dbReference type="Pfam" id="PF21033">
    <property type="entry name" value="RMD1-3"/>
    <property type="match status" value="1"/>
</dbReference>
<keyword evidence="1" id="KW-1133">Transmembrane helix</keyword>
<proteinExistence type="evidence at transcript level"/>
<dbReference type="GO" id="GO:0097431">
    <property type="term" value="C:mitotic spindle pole"/>
    <property type="evidence" value="ECO:0007669"/>
    <property type="project" value="TreeGrafter"/>
</dbReference>
<dbReference type="PANTHER" id="PTHR16056:SF20">
    <property type="entry name" value="C2H2-TYPE DOMAIN-CONTAINING PROTEIN-RELATED"/>
    <property type="match status" value="1"/>
</dbReference>
<keyword evidence="1" id="KW-0472">Membrane</keyword>
<dbReference type="InterPro" id="IPR011990">
    <property type="entry name" value="TPR-like_helical_dom_sf"/>
</dbReference>
<dbReference type="Gene3D" id="1.25.40.10">
    <property type="entry name" value="Tetratricopeptide repeat domain"/>
    <property type="match status" value="1"/>
</dbReference>